<dbReference type="Gene3D" id="2.40.50.140">
    <property type="entry name" value="Nucleic acid-binding proteins"/>
    <property type="match status" value="1"/>
</dbReference>
<gene>
    <name evidence="2" type="ORF">FHR23_003056</name>
</gene>
<evidence type="ECO:0000313" key="3">
    <source>
        <dbReference type="Proteomes" id="UP000554342"/>
    </source>
</evidence>
<dbReference type="RefSeq" id="WP_343043181.1">
    <property type="nucleotide sequence ID" value="NZ_JACIJI010000008.1"/>
</dbReference>
<accession>A0A840Z327</accession>
<keyword evidence="3" id="KW-1185">Reference proteome</keyword>
<organism evidence="2 3">
    <name type="scientific">Stakelama sediminis</name>
    <dbReference type="NCBI Taxonomy" id="463200"/>
    <lineage>
        <taxon>Bacteria</taxon>
        <taxon>Pseudomonadati</taxon>
        <taxon>Pseudomonadota</taxon>
        <taxon>Alphaproteobacteria</taxon>
        <taxon>Sphingomonadales</taxon>
        <taxon>Sphingomonadaceae</taxon>
        <taxon>Stakelama</taxon>
    </lineage>
</organism>
<dbReference type="GO" id="GO:0003676">
    <property type="term" value="F:nucleic acid binding"/>
    <property type="evidence" value="ECO:0007669"/>
    <property type="project" value="InterPro"/>
</dbReference>
<dbReference type="Pfam" id="PF00313">
    <property type="entry name" value="CSD"/>
    <property type="match status" value="1"/>
</dbReference>
<proteinExistence type="predicted"/>
<dbReference type="CDD" id="cd04458">
    <property type="entry name" value="CSP_CDS"/>
    <property type="match status" value="1"/>
</dbReference>
<dbReference type="Proteomes" id="UP000554342">
    <property type="component" value="Unassembled WGS sequence"/>
</dbReference>
<reference evidence="2 3" key="1">
    <citation type="submission" date="2020-08" db="EMBL/GenBank/DDBJ databases">
        <title>Genomic Encyclopedia of Type Strains, Phase IV (KMG-IV): sequencing the most valuable type-strain genomes for metagenomic binning, comparative biology and taxonomic classification.</title>
        <authorList>
            <person name="Goeker M."/>
        </authorList>
    </citation>
    <scope>NUCLEOTIDE SEQUENCE [LARGE SCALE GENOMIC DNA]</scope>
    <source>
        <strain evidence="2 3">DSM 27203</strain>
    </source>
</reference>
<dbReference type="PRINTS" id="PR00050">
    <property type="entry name" value="COLDSHOCK"/>
</dbReference>
<sequence>MSLSNPFRKRPSTALVTQDLVCRSSELSGTVCFFNGAAGFGLITPDRGGGDAFVHVSAINASGLTRLSRNERVRYVLRTDSRGQTCAHDLVLLDG</sequence>
<dbReference type="AlphaFoldDB" id="A0A840Z327"/>
<dbReference type="EMBL" id="JACIJI010000008">
    <property type="protein sequence ID" value="MBB5720096.1"/>
    <property type="molecule type" value="Genomic_DNA"/>
</dbReference>
<comment type="caution">
    <text evidence="2">The sequence shown here is derived from an EMBL/GenBank/DDBJ whole genome shotgun (WGS) entry which is preliminary data.</text>
</comment>
<dbReference type="InterPro" id="IPR012340">
    <property type="entry name" value="NA-bd_OB-fold"/>
</dbReference>
<dbReference type="GO" id="GO:0005829">
    <property type="term" value="C:cytosol"/>
    <property type="evidence" value="ECO:0007669"/>
    <property type="project" value="UniProtKB-ARBA"/>
</dbReference>
<dbReference type="SMART" id="SM00357">
    <property type="entry name" value="CSP"/>
    <property type="match status" value="1"/>
</dbReference>
<dbReference type="PANTHER" id="PTHR46565">
    <property type="entry name" value="COLD SHOCK DOMAIN PROTEIN 2"/>
    <property type="match status" value="1"/>
</dbReference>
<dbReference type="SUPFAM" id="SSF50249">
    <property type="entry name" value="Nucleic acid-binding proteins"/>
    <property type="match status" value="1"/>
</dbReference>
<evidence type="ECO:0000259" key="1">
    <source>
        <dbReference type="PROSITE" id="PS51857"/>
    </source>
</evidence>
<dbReference type="InterPro" id="IPR011129">
    <property type="entry name" value="CSD"/>
</dbReference>
<dbReference type="PANTHER" id="PTHR46565:SF20">
    <property type="entry name" value="COLD SHOCK DOMAIN-CONTAINING PROTEIN 4"/>
    <property type="match status" value="1"/>
</dbReference>
<name>A0A840Z327_9SPHN</name>
<evidence type="ECO:0000313" key="2">
    <source>
        <dbReference type="EMBL" id="MBB5720096.1"/>
    </source>
</evidence>
<dbReference type="PROSITE" id="PS51857">
    <property type="entry name" value="CSD_2"/>
    <property type="match status" value="1"/>
</dbReference>
<protein>
    <submittedName>
        <fullName evidence="2">CspA family cold shock protein</fullName>
    </submittedName>
</protein>
<dbReference type="InterPro" id="IPR002059">
    <property type="entry name" value="CSP_DNA-bd"/>
</dbReference>
<feature type="domain" description="CSD" evidence="1">
    <location>
        <begin position="26"/>
        <end position="92"/>
    </location>
</feature>